<accession>A0AAV2DC00</accession>
<keyword evidence="2" id="KW-1185">Reference proteome</keyword>
<evidence type="ECO:0000313" key="1">
    <source>
        <dbReference type="EMBL" id="CAL1371390.1"/>
    </source>
</evidence>
<proteinExistence type="predicted"/>
<dbReference type="Proteomes" id="UP001497516">
    <property type="component" value="Chromosome 2"/>
</dbReference>
<sequence>MIRRGSGCSRRPAKGADDMTNVQVGESAWWISRQEKAIIKKTGDIAYTTRAGSLTRQEVSPLLREKLA</sequence>
<protein>
    <submittedName>
        <fullName evidence="1">Uncharacterized protein</fullName>
    </submittedName>
</protein>
<dbReference type="AlphaFoldDB" id="A0AAV2DC00"/>
<name>A0AAV2DC00_9ROSI</name>
<organism evidence="1 2">
    <name type="scientific">Linum trigynum</name>
    <dbReference type="NCBI Taxonomy" id="586398"/>
    <lineage>
        <taxon>Eukaryota</taxon>
        <taxon>Viridiplantae</taxon>
        <taxon>Streptophyta</taxon>
        <taxon>Embryophyta</taxon>
        <taxon>Tracheophyta</taxon>
        <taxon>Spermatophyta</taxon>
        <taxon>Magnoliopsida</taxon>
        <taxon>eudicotyledons</taxon>
        <taxon>Gunneridae</taxon>
        <taxon>Pentapetalae</taxon>
        <taxon>rosids</taxon>
        <taxon>fabids</taxon>
        <taxon>Malpighiales</taxon>
        <taxon>Linaceae</taxon>
        <taxon>Linum</taxon>
    </lineage>
</organism>
<dbReference type="EMBL" id="OZ034815">
    <property type="protein sequence ID" value="CAL1371390.1"/>
    <property type="molecule type" value="Genomic_DNA"/>
</dbReference>
<gene>
    <name evidence="1" type="ORF">LTRI10_LOCUS13458</name>
</gene>
<evidence type="ECO:0000313" key="2">
    <source>
        <dbReference type="Proteomes" id="UP001497516"/>
    </source>
</evidence>
<reference evidence="1 2" key="1">
    <citation type="submission" date="2024-04" db="EMBL/GenBank/DDBJ databases">
        <authorList>
            <person name="Fracassetti M."/>
        </authorList>
    </citation>
    <scope>NUCLEOTIDE SEQUENCE [LARGE SCALE GENOMIC DNA]</scope>
</reference>